<dbReference type="Gene3D" id="1.25.40.10">
    <property type="entry name" value="Tetratricopeptide repeat domain"/>
    <property type="match status" value="2"/>
</dbReference>
<name>A0A0D2N7R8_GOSRA</name>
<feature type="repeat" description="PPR" evidence="3">
    <location>
        <begin position="78"/>
        <end position="112"/>
    </location>
</feature>
<proteinExistence type="inferred from homology"/>
<feature type="repeat" description="PPR" evidence="3">
    <location>
        <begin position="43"/>
        <end position="77"/>
    </location>
</feature>
<evidence type="ECO:0000256" key="1">
    <source>
        <dbReference type="ARBA" id="ARBA00007626"/>
    </source>
</evidence>
<dbReference type="Pfam" id="PF13812">
    <property type="entry name" value="PPR_3"/>
    <property type="match status" value="1"/>
</dbReference>
<dbReference type="InterPro" id="IPR011990">
    <property type="entry name" value="TPR-like_helical_dom_sf"/>
</dbReference>
<dbReference type="InterPro" id="IPR002885">
    <property type="entry name" value="PPR_rpt"/>
</dbReference>
<keyword evidence="6" id="KW-1185">Reference proteome</keyword>
<accession>A0A0D2N7R8</accession>
<dbReference type="eggNOG" id="KOG4197">
    <property type="taxonomic scope" value="Eukaryota"/>
</dbReference>
<dbReference type="Pfam" id="PF12854">
    <property type="entry name" value="PPR_1"/>
    <property type="match status" value="2"/>
</dbReference>
<dbReference type="Pfam" id="PF13041">
    <property type="entry name" value="PPR_2"/>
    <property type="match status" value="1"/>
</dbReference>
<protein>
    <recommendedName>
        <fullName evidence="7">Pentacotripeptide-repeat region of PRORP domain-containing protein</fullName>
    </recommendedName>
</protein>
<feature type="transmembrane region" description="Helical" evidence="4">
    <location>
        <begin position="36"/>
        <end position="55"/>
    </location>
</feature>
<keyword evidence="4" id="KW-1133">Transmembrane helix</keyword>
<reference evidence="5 6" key="1">
    <citation type="journal article" date="2012" name="Nature">
        <title>Repeated polyploidization of Gossypium genomes and the evolution of spinnable cotton fibres.</title>
        <authorList>
            <person name="Paterson A.H."/>
            <person name="Wendel J.F."/>
            <person name="Gundlach H."/>
            <person name="Guo H."/>
            <person name="Jenkins J."/>
            <person name="Jin D."/>
            <person name="Llewellyn D."/>
            <person name="Showmaker K.C."/>
            <person name="Shu S."/>
            <person name="Udall J."/>
            <person name="Yoo M.J."/>
            <person name="Byers R."/>
            <person name="Chen W."/>
            <person name="Doron-Faigenboim A."/>
            <person name="Duke M.V."/>
            <person name="Gong L."/>
            <person name="Grimwood J."/>
            <person name="Grover C."/>
            <person name="Grupp K."/>
            <person name="Hu G."/>
            <person name="Lee T.H."/>
            <person name="Li J."/>
            <person name="Lin L."/>
            <person name="Liu T."/>
            <person name="Marler B.S."/>
            <person name="Page J.T."/>
            <person name="Roberts A.W."/>
            <person name="Romanel E."/>
            <person name="Sanders W.S."/>
            <person name="Szadkowski E."/>
            <person name="Tan X."/>
            <person name="Tang H."/>
            <person name="Xu C."/>
            <person name="Wang J."/>
            <person name="Wang Z."/>
            <person name="Zhang D."/>
            <person name="Zhang L."/>
            <person name="Ashrafi H."/>
            <person name="Bedon F."/>
            <person name="Bowers J.E."/>
            <person name="Brubaker C.L."/>
            <person name="Chee P.W."/>
            <person name="Das S."/>
            <person name="Gingle A.R."/>
            <person name="Haigler C.H."/>
            <person name="Harker D."/>
            <person name="Hoffmann L.V."/>
            <person name="Hovav R."/>
            <person name="Jones D.C."/>
            <person name="Lemke C."/>
            <person name="Mansoor S."/>
            <person name="ur Rahman M."/>
            <person name="Rainville L.N."/>
            <person name="Rambani A."/>
            <person name="Reddy U.K."/>
            <person name="Rong J.K."/>
            <person name="Saranga Y."/>
            <person name="Scheffler B.E."/>
            <person name="Scheffler J.A."/>
            <person name="Stelly D.M."/>
            <person name="Triplett B.A."/>
            <person name="Van Deynze A."/>
            <person name="Vaslin M.F."/>
            <person name="Waghmare V.N."/>
            <person name="Walford S.A."/>
            <person name="Wright R.J."/>
            <person name="Zaki E.A."/>
            <person name="Zhang T."/>
            <person name="Dennis E.S."/>
            <person name="Mayer K.F."/>
            <person name="Peterson D.G."/>
            <person name="Rokhsar D.S."/>
            <person name="Wang X."/>
            <person name="Schmutz J."/>
        </authorList>
    </citation>
    <scope>NUCLEOTIDE SEQUENCE [LARGE SCALE GENOMIC DNA]</scope>
</reference>
<gene>
    <name evidence="5" type="ORF">B456_005G043000</name>
</gene>
<evidence type="ECO:0000256" key="2">
    <source>
        <dbReference type="ARBA" id="ARBA00022737"/>
    </source>
</evidence>
<evidence type="ECO:0000313" key="6">
    <source>
        <dbReference type="Proteomes" id="UP000032304"/>
    </source>
</evidence>
<sequence length="205" mass="23058">MNEKGYGVDTVTCNIVINGLCKSGKLDKAMEIAHEMWTHGSAALVTYFIIISALCKAGKIDEAKKKFREMIGKNLQPDAVIFDTFIHIFCKEVKISSAFRVLKDMEKKGCNKSVQTYNSLILGLGTKNQIFEIYGLFDEMRERGITPNDTTSILDDMLQMGINPNISTFRMLIEAFYKASDFGVAKELFEIGLSICGHKEFTYSF</sequence>
<dbReference type="OMA" id="HIFCKEV"/>
<comment type="similarity">
    <text evidence="1">Belongs to the PPR family. P subfamily.</text>
</comment>
<dbReference type="NCBIfam" id="TIGR00756">
    <property type="entry name" value="PPR"/>
    <property type="match status" value="4"/>
</dbReference>
<dbReference type="AlphaFoldDB" id="A0A0D2N7R8"/>
<keyword evidence="4" id="KW-0812">Transmembrane</keyword>
<evidence type="ECO:0000256" key="3">
    <source>
        <dbReference type="PROSITE-ProRule" id="PRU00708"/>
    </source>
</evidence>
<feature type="repeat" description="PPR" evidence="3">
    <location>
        <begin position="9"/>
        <end position="39"/>
    </location>
</feature>
<evidence type="ECO:0008006" key="7">
    <source>
        <dbReference type="Google" id="ProtNLM"/>
    </source>
</evidence>
<dbReference type="Proteomes" id="UP000032304">
    <property type="component" value="Chromosome 5"/>
</dbReference>
<evidence type="ECO:0000313" key="5">
    <source>
        <dbReference type="EMBL" id="KJB28347.1"/>
    </source>
</evidence>
<dbReference type="Gramene" id="KJB28347">
    <property type="protein sequence ID" value="KJB28347"/>
    <property type="gene ID" value="B456_005G043000"/>
</dbReference>
<organism evidence="5 6">
    <name type="scientific">Gossypium raimondii</name>
    <name type="common">Peruvian cotton</name>
    <name type="synonym">Gossypium klotzschianum subsp. raimondii</name>
    <dbReference type="NCBI Taxonomy" id="29730"/>
    <lineage>
        <taxon>Eukaryota</taxon>
        <taxon>Viridiplantae</taxon>
        <taxon>Streptophyta</taxon>
        <taxon>Embryophyta</taxon>
        <taxon>Tracheophyta</taxon>
        <taxon>Spermatophyta</taxon>
        <taxon>Magnoliopsida</taxon>
        <taxon>eudicotyledons</taxon>
        <taxon>Gunneridae</taxon>
        <taxon>Pentapetalae</taxon>
        <taxon>rosids</taxon>
        <taxon>malvids</taxon>
        <taxon>Malvales</taxon>
        <taxon>Malvaceae</taxon>
        <taxon>Malvoideae</taxon>
        <taxon>Gossypium</taxon>
    </lineage>
</organism>
<keyword evidence="2" id="KW-0677">Repeat</keyword>
<feature type="repeat" description="PPR" evidence="3">
    <location>
        <begin position="113"/>
        <end position="147"/>
    </location>
</feature>
<dbReference type="PANTHER" id="PTHR47938">
    <property type="entry name" value="RESPIRATORY COMPLEX I CHAPERONE (CIA84), PUTATIVE (AFU_ORTHOLOGUE AFUA_2G06020)-RELATED"/>
    <property type="match status" value="1"/>
</dbReference>
<dbReference type="GO" id="GO:0003729">
    <property type="term" value="F:mRNA binding"/>
    <property type="evidence" value="ECO:0007669"/>
    <property type="project" value="TreeGrafter"/>
</dbReference>
<dbReference type="PROSITE" id="PS51375">
    <property type="entry name" value="PPR"/>
    <property type="match status" value="4"/>
</dbReference>
<dbReference type="PANTHER" id="PTHR47938:SF21">
    <property type="entry name" value="OS02G0827900 PROTEIN"/>
    <property type="match status" value="1"/>
</dbReference>
<dbReference type="EMBL" id="CM001744">
    <property type="protein sequence ID" value="KJB28347.1"/>
    <property type="molecule type" value="Genomic_DNA"/>
</dbReference>
<keyword evidence="4" id="KW-0472">Membrane</keyword>
<evidence type="ECO:0000256" key="4">
    <source>
        <dbReference type="SAM" id="Phobius"/>
    </source>
</evidence>